<accession>A0A914AIU6</accession>
<dbReference type="OMA" id="TMGLERN"/>
<feature type="compositionally biased region" description="Low complexity" evidence="2">
    <location>
        <begin position="415"/>
        <end position="425"/>
    </location>
</feature>
<dbReference type="Pfam" id="PF25825">
    <property type="entry name" value="SAPC2_N"/>
    <property type="match status" value="1"/>
</dbReference>
<feature type="domain" description="Suppressor APC" evidence="3">
    <location>
        <begin position="20"/>
        <end position="97"/>
    </location>
</feature>
<protein>
    <recommendedName>
        <fullName evidence="3">Suppressor APC domain-containing protein</fullName>
    </recommendedName>
</protein>
<evidence type="ECO:0000256" key="1">
    <source>
        <dbReference type="SAM" id="Coils"/>
    </source>
</evidence>
<feature type="compositionally biased region" description="Basic and acidic residues" evidence="2">
    <location>
        <begin position="279"/>
        <end position="294"/>
    </location>
</feature>
<dbReference type="PANTHER" id="PTHR14907:SF2">
    <property type="entry name" value="SUPPRESSOR APC DOMAIN-CONTAINING PROTEIN 2"/>
    <property type="match status" value="1"/>
</dbReference>
<evidence type="ECO:0000313" key="4">
    <source>
        <dbReference type="EnsemblMetazoa" id="XP_038063652.1"/>
    </source>
</evidence>
<evidence type="ECO:0000256" key="2">
    <source>
        <dbReference type="SAM" id="MobiDB-lite"/>
    </source>
</evidence>
<dbReference type="OrthoDB" id="10035013at2759"/>
<dbReference type="Pfam" id="PF11414">
    <property type="entry name" value="Suppressor_APC"/>
    <property type="match status" value="1"/>
</dbReference>
<evidence type="ECO:0000313" key="5">
    <source>
        <dbReference type="Proteomes" id="UP000887568"/>
    </source>
</evidence>
<name>A0A914AIU6_PATMI</name>
<feature type="compositionally biased region" description="Basic and acidic residues" evidence="2">
    <location>
        <begin position="198"/>
        <end position="218"/>
    </location>
</feature>
<dbReference type="InterPro" id="IPR026828">
    <property type="entry name" value="SAPC2_1/2"/>
</dbReference>
<dbReference type="RefSeq" id="XP_038063652.1">
    <property type="nucleotide sequence ID" value="XM_038207724.1"/>
</dbReference>
<dbReference type="AlphaFoldDB" id="A0A914AIU6"/>
<feature type="coiled-coil region" evidence="1">
    <location>
        <begin position="429"/>
        <end position="470"/>
    </location>
</feature>
<keyword evidence="1" id="KW-0175">Coiled coil</keyword>
<sequence>MASSVAATQTSKPPEVTVEGFPKAFVASMKVLFDILDEDVDGLVHIAEIEKRWAAEGGTTGLPFGVLNGLRKAAPKNGKLSFERFCGGLKMSLNFERGVGRVGREDKQPNTATVRPNNVVRPMAVRTRSAPQLPRAPNARPRSLSNNTDPVTDWEYAVQKARSSEDKVHNHSGKYRVREDLKLKRRSAPGDINANDPSHPRIQKESNHRASRRSEGDYVRYQPAQAPRPGPQGPGRVGPKPERAVNGPVYDHPRSPVETKPVNGHVSSERHSPNHSPKQKSEAKERSRRADPRRHTVSNGIDYNLLKRMKQLEQERDVLLQGMEVAERSRDWYQRQLAYVRQRQPGYSGNSQFTHGEDSPVSGQQDRLAYRMSRILEINRQLTHLMENPEKDFPDHMNLALASFQPSQAPPKQRMSSTSSSSSMNSNLIAQLREQNKLLTKEVSEKSELITQLEKDKAALIRQLFEARGKTHQNNKKKEMPNNTTFI</sequence>
<dbReference type="PANTHER" id="PTHR14907">
    <property type="entry name" value="FI14130P"/>
    <property type="match status" value="1"/>
</dbReference>
<feature type="region of interest" description="Disordered" evidence="2">
    <location>
        <begin position="406"/>
        <end position="425"/>
    </location>
</feature>
<organism evidence="4 5">
    <name type="scientific">Patiria miniata</name>
    <name type="common">Bat star</name>
    <name type="synonym">Asterina miniata</name>
    <dbReference type="NCBI Taxonomy" id="46514"/>
    <lineage>
        <taxon>Eukaryota</taxon>
        <taxon>Metazoa</taxon>
        <taxon>Echinodermata</taxon>
        <taxon>Eleutherozoa</taxon>
        <taxon>Asterozoa</taxon>
        <taxon>Asteroidea</taxon>
        <taxon>Valvatacea</taxon>
        <taxon>Valvatida</taxon>
        <taxon>Asterinidae</taxon>
        <taxon>Patiria</taxon>
    </lineage>
</organism>
<dbReference type="GeneID" id="119734297"/>
<keyword evidence="5" id="KW-1185">Reference proteome</keyword>
<evidence type="ECO:0000259" key="3">
    <source>
        <dbReference type="Pfam" id="PF25825"/>
    </source>
</evidence>
<dbReference type="Proteomes" id="UP000887568">
    <property type="component" value="Unplaced"/>
</dbReference>
<dbReference type="EnsemblMetazoa" id="XM_038207724.1">
    <property type="protein sequence ID" value="XP_038063652.1"/>
    <property type="gene ID" value="LOC119734297"/>
</dbReference>
<dbReference type="InterPro" id="IPR057953">
    <property type="entry name" value="SAPC2_N"/>
</dbReference>
<proteinExistence type="predicted"/>
<reference evidence="4" key="1">
    <citation type="submission" date="2022-11" db="UniProtKB">
        <authorList>
            <consortium name="EnsemblMetazoa"/>
        </authorList>
    </citation>
    <scope>IDENTIFICATION</scope>
</reference>
<feature type="region of interest" description="Disordered" evidence="2">
    <location>
        <begin position="121"/>
        <end position="299"/>
    </location>
</feature>